<reference evidence="2 3" key="1">
    <citation type="submission" date="2019-02" db="EMBL/GenBank/DDBJ databases">
        <title>Deep-cultivation of Planctomycetes and their phenomic and genomic characterization uncovers novel biology.</title>
        <authorList>
            <person name="Wiegand S."/>
            <person name="Jogler M."/>
            <person name="Boedeker C."/>
            <person name="Pinto D."/>
            <person name="Vollmers J."/>
            <person name="Rivas-Marin E."/>
            <person name="Kohn T."/>
            <person name="Peeters S.H."/>
            <person name="Heuer A."/>
            <person name="Rast P."/>
            <person name="Oberbeckmann S."/>
            <person name="Bunk B."/>
            <person name="Jeske O."/>
            <person name="Meyerdierks A."/>
            <person name="Storesund J.E."/>
            <person name="Kallscheuer N."/>
            <person name="Luecker S."/>
            <person name="Lage O.M."/>
            <person name="Pohl T."/>
            <person name="Merkel B.J."/>
            <person name="Hornburger P."/>
            <person name="Mueller R.-W."/>
            <person name="Bruemmer F."/>
            <person name="Labrenz M."/>
            <person name="Spormann A.M."/>
            <person name="Op den Camp H."/>
            <person name="Overmann J."/>
            <person name="Amann R."/>
            <person name="Jetten M.S.M."/>
            <person name="Mascher T."/>
            <person name="Medema M.H."/>
            <person name="Devos D.P."/>
            <person name="Kaster A.-K."/>
            <person name="Ovreas L."/>
            <person name="Rohde M."/>
            <person name="Galperin M.Y."/>
            <person name="Jogler C."/>
        </authorList>
    </citation>
    <scope>NUCLEOTIDE SEQUENCE [LARGE SCALE GENOMIC DNA]</scope>
    <source>
        <strain evidence="2 3">ETA_A8</strain>
    </source>
</reference>
<dbReference type="EMBL" id="CP036274">
    <property type="protein sequence ID" value="QDU30353.1"/>
    <property type="molecule type" value="Genomic_DNA"/>
</dbReference>
<protein>
    <recommendedName>
        <fullName evidence="4">Lipoprotein</fullName>
    </recommendedName>
</protein>
<evidence type="ECO:0000256" key="1">
    <source>
        <dbReference type="SAM" id="SignalP"/>
    </source>
</evidence>
<dbReference type="Proteomes" id="UP000315017">
    <property type="component" value="Chromosome"/>
</dbReference>
<keyword evidence="1" id="KW-0732">Signal</keyword>
<dbReference type="OrthoDB" id="264179at2"/>
<evidence type="ECO:0008006" key="4">
    <source>
        <dbReference type="Google" id="ProtNLM"/>
    </source>
</evidence>
<keyword evidence="3" id="KW-1185">Reference proteome</keyword>
<feature type="chain" id="PRO_5022214585" description="Lipoprotein" evidence="1">
    <location>
        <begin position="26"/>
        <end position="149"/>
    </location>
</feature>
<gene>
    <name evidence="2" type="ORF">ETAA8_54810</name>
</gene>
<evidence type="ECO:0000313" key="2">
    <source>
        <dbReference type="EMBL" id="QDU30353.1"/>
    </source>
</evidence>
<feature type="signal peptide" evidence="1">
    <location>
        <begin position="1"/>
        <end position="25"/>
    </location>
</feature>
<dbReference type="KEGG" id="aagg:ETAA8_54810"/>
<accession>A0A517YJE9</accession>
<name>A0A517YJE9_9BACT</name>
<sequence length="149" mass="16495" precursor="true">MPFWISRAGACVLFVLGVLSGCATKYTPNEDDTTTDLSHISKAYGIITSADHHPPRHVDEIKSLLKGLHSANLNPPPEEILVSSRDGEPYVIIYGANVGSYASDEILAYEKNGKDGVRYVLLMSRDVRQMTDEEFKRAKFVMGHRPEAS</sequence>
<dbReference type="PROSITE" id="PS51257">
    <property type="entry name" value="PROKAR_LIPOPROTEIN"/>
    <property type="match status" value="1"/>
</dbReference>
<dbReference type="RefSeq" id="WP_145095667.1">
    <property type="nucleotide sequence ID" value="NZ_CP036274.1"/>
</dbReference>
<proteinExistence type="predicted"/>
<dbReference type="AlphaFoldDB" id="A0A517YJE9"/>
<evidence type="ECO:0000313" key="3">
    <source>
        <dbReference type="Proteomes" id="UP000315017"/>
    </source>
</evidence>
<organism evidence="2 3">
    <name type="scientific">Anatilimnocola aggregata</name>
    <dbReference type="NCBI Taxonomy" id="2528021"/>
    <lineage>
        <taxon>Bacteria</taxon>
        <taxon>Pseudomonadati</taxon>
        <taxon>Planctomycetota</taxon>
        <taxon>Planctomycetia</taxon>
        <taxon>Pirellulales</taxon>
        <taxon>Pirellulaceae</taxon>
        <taxon>Anatilimnocola</taxon>
    </lineage>
</organism>